<dbReference type="eggNOG" id="COG3144">
    <property type="taxonomic scope" value="Bacteria"/>
</dbReference>
<sequence length="457" mass="48985">MNAAEVLSTLSVDSGKSEYGRKQGEGSGIDGTLFAMLLGSLLTNQGELKEQNEDVQGYALAGEMFGNGAYSQFLQRISPAGMEADSGKTGRNSIQDYLTKLTGELLLNPIQFQGTEADGGAQIVGDSNFLAGLADAVKTGSVATGSGEGVSLDFSELEKYIGILNQVEKLSGKLELKAGGEPRQSAQAPVNNQDQSGDSAFATVAIFSGEKSDDLTVKGNQARTDNQVWTENQAGTENQVRVENQLQAESQVRMDKQASTGDKDWTDSDSQAETNDQAGTDRTRADHRVQTDNSVQINNQALFKHNEAVLTALTNPAKLWAQVLEAVHAQRGTGNREVNEISLQLQPEELGKLHVSMKMENGQLHMIINASEQATGAFIQNHMAELKESLSQAGIECGAMQMGLGSENDKKQNWNDGQSGGRQFRAAEEQESARTFSMMGYGLSAPVHEQGSINVSV</sequence>
<evidence type="ECO:0000256" key="3">
    <source>
        <dbReference type="ARBA" id="ARBA00022795"/>
    </source>
</evidence>
<dbReference type="EMBL" id="CP002547">
    <property type="protein sequence ID" value="ADY54981.1"/>
    <property type="molecule type" value="Genomic_DNA"/>
</dbReference>
<evidence type="ECO:0000256" key="2">
    <source>
        <dbReference type="ARBA" id="ARBA00009149"/>
    </source>
</evidence>
<evidence type="ECO:0000313" key="6">
    <source>
        <dbReference type="EMBL" id="ADY54981.1"/>
    </source>
</evidence>
<dbReference type="RefSeq" id="WP_013623852.1">
    <property type="nucleotide sequence ID" value="NC_015172.1"/>
</dbReference>
<accession>F0SZX0</accession>
<dbReference type="HOGENOM" id="CLU_614993_0_0_9"/>
<dbReference type="OrthoDB" id="1792985at2"/>
<dbReference type="AlphaFoldDB" id="F0SZX0"/>
<dbReference type="CDD" id="cd17470">
    <property type="entry name" value="T3SS_Flik_C"/>
    <property type="match status" value="1"/>
</dbReference>
<feature type="region of interest" description="Disordered" evidence="4">
    <location>
        <begin position="404"/>
        <end position="429"/>
    </location>
</feature>
<evidence type="ECO:0000256" key="4">
    <source>
        <dbReference type="SAM" id="MobiDB-lite"/>
    </source>
</evidence>
<dbReference type="Pfam" id="PF02120">
    <property type="entry name" value="Flg_hook"/>
    <property type="match status" value="1"/>
</dbReference>
<evidence type="ECO:0000256" key="1">
    <source>
        <dbReference type="ARBA" id="ARBA00003944"/>
    </source>
</evidence>
<dbReference type="InterPro" id="IPR038610">
    <property type="entry name" value="FliK-like_C_sf"/>
</dbReference>
<feature type="compositionally biased region" description="Polar residues" evidence="4">
    <location>
        <begin position="218"/>
        <end position="250"/>
    </location>
</feature>
<dbReference type="InterPro" id="IPR001635">
    <property type="entry name" value="Flag_hook_Flik"/>
</dbReference>
<keyword evidence="3" id="KW-1005">Bacterial flagellum biogenesis</keyword>
<dbReference type="InterPro" id="IPR021136">
    <property type="entry name" value="Flagellar_hook_control-like_C"/>
</dbReference>
<evidence type="ECO:0000313" key="7">
    <source>
        <dbReference type="Proteomes" id="UP000007488"/>
    </source>
</evidence>
<dbReference type="Proteomes" id="UP000007488">
    <property type="component" value="Chromosome"/>
</dbReference>
<feature type="region of interest" description="Disordered" evidence="4">
    <location>
        <begin position="216"/>
        <end position="287"/>
    </location>
</feature>
<gene>
    <name evidence="6" type="ordered locus">Sgly_0618</name>
</gene>
<keyword evidence="6" id="KW-0969">Cilium</keyword>
<dbReference type="GO" id="GO:0044780">
    <property type="term" value="P:bacterial-type flagellum assembly"/>
    <property type="evidence" value="ECO:0007669"/>
    <property type="project" value="InterPro"/>
</dbReference>
<dbReference type="Gene3D" id="3.30.750.140">
    <property type="match status" value="1"/>
</dbReference>
<keyword evidence="6" id="KW-0966">Cell projection</keyword>
<dbReference type="PRINTS" id="PR01007">
    <property type="entry name" value="FLGHOOKFLIK"/>
</dbReference>
<evidence type="ECO:0000259" key="5">
    <source>
        <dbReference type="Pfam" id="PF02120"/>
    </source>
</evidence>
<comment type="function">
    <text evidence="1">Controls the length of the flagellar hook.</text>
</comment>
<feature type="domain" description="Flagellar hook-length control protein-like C-terminal" evidence="5">
    <location>
        <begin position="335"/>
        <end position="409"/>
    </location>
</feature>
<dbReference type="KEGG" id="sgy:Sgly_0618"/>
<keyword evidence="6" id="KW-0282">Flagellum</keyword>
<feature type="compositionally biased region" description="Polar residues" evidence="4">
    <location>
        <begin position="268"/>
        <end position="278"/>
    </location>
</feature>
<comment type="similarity">
    <text evidence="2">Belongs to the FliK family.</text>
</comment>
<proteinExistence type="inferred from homology"/>
<organism evidence="6 7">
    <name type="scientific">Syntrophobotulus glycolicus (strain DSM 8271 / FlGlyR)</name>
    <dbReference type="NCBI Taxonomy" id="645991"/>
    <lineage>
        <taxon>Bacteria</taxon>
        <taxon>Bacillati</taxon>
        <taxon>Bacillota</taxon>
        <taxon>Clostridia</taxon>
        <taxon>Eubacteriales</taxon>
        <taxon>Desulfitobacteriaceae</taxon>
        <taxon>Syntrophobotulus</taxon>
    </lineage>
</organism>
<protein>
    <submittedName>
        <fullName evidence="6">Flagellar hook-length control protein</fullName>
    </submittedName>
</protein>
<name>F0SZX0_SYNGF</name>
<reference evidence="6 7" key="1">
    <citation type="journal article" date="2011" name="Stand. Genomic Sci.">
        <title>Complete genome sequence of Syntrophobotulus glycolicus type strain (FlGlyR).</title>
        <authorList>
            <person name="Han C."/>
            <person name="Mwirichia R."/>
            <person name="Chertkov O."/>
            <person name="Held B."/>
            <person name="Lapidus A."/>
            <person name="Nolan M."/>
            <person name="Lucas S."/>
            <person name="Hammon N."/>
            <person name="Deshpande S."/>
            <person name="Cheng J.F."/>
            <person name="Tapia R."/>
            <person name="Goodwin L."/>
            <person name="Pitluck S."/>
            <person name="Huntemann M."/>
            <person name="Liolios K."/>
            <person name="Ivanova N."/>
            <person name="Pagani I."/>
            <person name="Mavromatis K."/>
            <person name="Ovchinikova G."/>
            <person name="Pati A."/>
            <person name="Chen A."/>
            <person name="Palaniappan K."/>
            <person name="Land M."/>
            <person name="Hauser L."/>
            <person name="Brambilla E.M."/>
            <person name="Rohde M."/>
            <person name="Spring S."/>
            <person name="Sikorski J."/>
            <person name="Goker M."/>
            <person name="Woyke T."/>
            <person name="Bristow J."/>
            <person name="Eisen J.A."/>
            <person name="Markowitz V."/>
            <person name="Hugenholtz P."/>
            <person name="Kyrpides N.C."/>
            <person name="Klenk H.P."/>
            <person name="Detter J.C."/>
        </authorList>
    </citation>
    <scope>NUCLEOTIDE SEQUENCE [LARGE SCALE GENOMIC DNA]</scope>
    <source>
        <strain evidence="7">DSM 8271 / FlGlyR</strain>
    </source>
</reference>
<keyword evidence="7" id="KW-1185">Reference proteome</keyword>
<dbReference type="GO" id="GO:0009424">
    <property type="term" value="C:bacterial-type flagellum hook"/>
    <property type="evidence" value="ECO:0007669"/>
    <property type="project" value="InterPro"/>
</dbReference>
<reference evidence="7" key="2">
    <citation type="submission" date="2011-02" db="EMBL/GenBank/DDBJ databases">
        <title>The complete genome of Syntrophobotulus glycolicus DSM 8271.</title>
        <authorList>
            <person name="Lucas S."/>
            <person name="Copeland A."/>
            <person name="Lapidus A."/>
            <person name="Bruce D."/>
            <person name="Goodwin L."/>
            <person name="Pitluck S."/>
            <person name="Kyrpides N."/>
            <person name="Mavromatis K."/>
            <person name="Pagani I."/>
            <person name="Ivanova N."/>
            <person name="Mikhailova N."/>
            <person name="Chertkov O."/>
            <person name="Held B."/>
            <person name="Detter J.C."/>
            <person name="Tapia R."/>
            <person name="Han C."/>
            <person name="Land M."/>
            <person name="Hauser L."/>
            <person name="Markowitz V."/>
            <person name="Cheng J.-F."/>
            <person name="Hugenholtz P."/>
            <person name="Woyke T."/>
            <person name="Wu D."/>
            <person name="Spring S."/>
            <person name="Schroeder M."/>
            <person name="Brambilla E."/>
            <person name="Klenk H.-P."/>
            <person name="Eisen J.A."/>
        </authorList>
    </citation>
    <scope>NUCLEOTIDE SEQUENCE [LARGE SCALE GENOMIC DNA]</scope>
    <source>
        <strain evidence="7">DSM 8271 / FlGlyR</strain>
    </source>
</reference>
<dbReference type="STRING" id="645991.Sgly_0618"/>
<feature type="compositionally biased region" description="Basic and acidic residues" evidence="4">
    <location>
        <begin position="252"/>
        <end position="266"/>
    </location>
</feature>